<dbReference type="InterPro" id="IPR024459">
    <property type="entry name" value="Acb1-like_N"/>
</dbReference>
<dbReference type="InterPro" id="IPR006445">
    <property type="entry name" value="Phage-assoc_HI1409"/>
</dbReference>
<dbReference type="NCBIfam" id="TIGR01555">
    <property type="entry name" value="phge_rel_HI1409"/>
    <property type="match status" value="1"/>
</dbReference>
<dbReference type="RefSeq" id="WP_323738908.1">
    <property type="nucleotide sequence ID" value="NZ_CP112933.1"/>
</dbReference>
<reference evidence="2 3" key="1">
    <citation type="submission" date="2022-10" db="EMBL/GenBank/DDBJ databases">
        <title>Host association and intracellularity evolved multiple times independently in the Rickettsiales.</title>
        <authorList>
            <person name="Castelli M."/>
            <person name="Nardi T."/>
            <person name="Gammuto L."/>
            <person name="Bellinzona G."/>
            <person name="Sabaneyeva E."/>
            <person name="Potekhin A."/>
            <person name="Serra V."/>
            <person name="Petroni G."/>
            <person name="Sassera D."/>
        </authorList>
    </citation>
    <scope>NUCLEOTIDE SEQUENCE [LARGE SCALE GENOMIC DNA]</scope>
    <source>
        <strain evidence="2 3">Kr 154-4</strain>
        <plasmid evidence="2 3">unnamed1</plasmid>
    </source>
</reference>
<evidence type="ECO:0000313" key="2">
    <source>
        <dbReference type="EMBL" id="WPY01515.1"/>
    </source>
</evidence>
<gene>
    <name evidence="2" type="ORF">Trichorick_01428</name>
</gene>
<dbReference type="EMBL" id="CP112933">
    <property type="protein sequence ID" value="WPY01515.1"/>
    <property type="molecule type" value="Genomic_DNA"/>
</dbReference>
<organism evidence="2 3">
    <name type="scientific">Candidatus Trichorickettsia mobilis</name>
    <dbReference type="NCBI Taxonomy" id="1346319"/>
    <lineage>
        <taxon>Bacteria</taxon>
        <taxon>Pseudomonadati</taxon>
        <taxon>Pseudomonadota</taxon>
        <taxon>Alphaproteobacteria</taxon>
        <taxon>Rickettsiales</taxon>
        <taxon>Rickettsiaceae</taxon>
        <taxon>Rickettsieae</taxon>
        <taxon>Candidatus Trichorickettsia</taxon>
    </lineage>
</organism>
<dbReference type="Pfam" id="PF06381">
    <property type="entry name" value="Phage_portal_3"/>
    <property type="match status" value="1"/>
</dbReference>
<dbReference type="Proteomes" id="UP001326613">
    <property type="component" value="Plasmid unnamed1"/>
</dbReference>
<sequence length="484" mass="55182">MFKNIQNKIANYLSKPNNNSRVDGYSSVFTNLGTKRSRTNSTFFRPTLSLDQYTLAEIYKSNGIGKRIVNILVDDAIRGFIEADKLLLKELYRVKAKQAIIDAGCFGRLYGGALLVAFVDDEQEFDKPLNLNRIQQLISLKVFDRHQIYWNDDDLCNDFYKEYYGEPELFTITNNWNGLSDISFKVHRSRCCIFGGDKIPNSLRVNNQGWDVSVLQSCCESIRNYNLVNTSSVEIIQDFVQVILKLNGLAQKMAAGEEVKASLNERIDLIDKTRSVSNSIILDGSGTEDYEKKASSVSGLADLWDRFSENICAVTGIPATRLFGKSPGGLNATGASDLQNWYDIVRAYRGDQIEPCINWLLDILKSQKSWTDKPKVWEWEFPSLTAPSELEWAEIKKKYAETDAIYMDRGAIDPIECWQERFGRGEFHVNIKLSKPEPEELIEIDDDNADLLAVEKNNEEDKESKEDKEVKDIVRNTYKKLKNG</sequence>
<evidence type="ECO:0000313" key="3">
    <source>
        <dbReference type="Proteomes" id="UP001326613"/>
    </source>
</evidence>
<accession>A0ABZ0UU07</accession>
<name>A0ABZ0UU07_9RICK</name>
<protein>
    <submittedName>
        <fullName evidence="2">DUF1073 domain-containing phage-related protein</fullName>
    </submittedName>
</protein>
<proteinExistence type="predicted"/>
<feature type="domain" description="Anti-CBASS protein Acb1-like N-terminal" evidence="1">
    <location>
        <begin position="54"/>
        <end position="404"/>
    </location>
</feature>
<keyword evidence="3" id="KW-1185">Reference proteome</keyword>
<evidence type="ECO:0000259" key="1">
    <source>
        <dbReference type="Pfam" id="PF06381"/>
    </source>
</evidence>
<geneLocation type="plasmid" evidence="2 3">
    <name>unnamed1</name>
</geneLocation>
<keyword evidence="2" id="KW-0614">Plasmid</keyword>